<dbReference type="GeneID" id="301192529"/>
<sequence length="98" mass="11287">MNDHQAFEEVADFLAGTFHQDMGSPEQALADFIVESTKECLEFTLESLLVFMRTNTTEKEKEEFIKSHAEIYFPAMGLTPLEWLENVIEQLKEAVKTK</sequence>
<proteinExistence type="predicted"/>
<reference evidence="2 3" key="1">
    <citation type="submission" date="2016-01" db="EMBL/GenBank/DDBJ databases">
        <title>Draft Genome Sequences of Seven Thermophilic Sporeformers Isolated from Foods.</title>
        <authorList>
            <person name="Berendsen E.M."/>
            <person name="Wells-Bennik M.H."/>
            <person name="Krawcyk A.O."/>
            <person name="De Jong A."/>
            <person name="Holsappel S."/>
            <person name="Eijlander R.T."/>
            <person name="Kuipers O.P."/>
        </authorList>
    </citation>
    <scope>NUCLEOTIDE SEQUENCE [LARGE SCALE GENOMIC DNA]</scope>
    <source>
        <strain evidence="2 3">B4119</strain>
    </source>
</reference>
<dbReference type="RefSeq" id="WP_061580017.1">
    <property type="nucleotide sequence ID" value="NZ_CP040553.1"/>
</dbReference>
<dbReference type="EMBL" id="LQYS01000098">
    <property type="protein sequence ID" value="KYD09198.1"/>
    <property type="molecule type" value="Genomic_DNA"/>
</dbReference>
<dbReference type="Pfam" id="PF18593">
    <property type="entry name" value="CdiI_2"/>
    <property type="match status" value="1"/>
</dbReference>
<dbReference type="InterPro" id="IPR041129">
    <property type="entry name" value="CdiI_2"/>
</dbReference>
<comment type="caution">
    <text evidence="2">The sequence shown here is derived from an EMBL/GenBank/DDBJ whole genome shotgun (WGS) entry which is preliminary data.</text>
</comment>
<feature type="domain" description="CdiI immunity protein" evidence="1">
    <location>
        <begin position="7"/>
        <end position="91"/>
    </location>
</feature>
<organism evidence="2 3">
    <name type="scientific">Saccharococcus caldoxylosilyticus</name>
    <dbReference type="NCBI Taxonomy" id="81408"/>
    <lineage>
        <taxon>Bacteria</taxon>
        <taxon>Bacillati</taxon>
        <taxon>Bacillota</taxon>
        <taxon>Bacilli</taxon>
        <taxon>Bacillales</taxon>
        <taxon>Anoxybacillaceae</taxon>
        <taxon>Saccharococcus</taxon>
    </lineage>
</organism>
<dbReference type="AlphaFoldDB" id="A0A150LA40"/>
<evidence type="ECO:0000313" key="2">
    <source>
        <dbReference type="EMBL" id="KYD09198.1"/>
    </source>
</evidence>
<dbReference type="STRING" id="81408.B4119_0335"/>
<gene>
    <name evidence="2" type="ORF">B4119_0335</name>
</gene>
<name>A0A150LA40_9BACL</name>
<evidence type="ECO:0000313" key="3">
    <source>
        <dbReference type="Proteomes" id="UP000075455"/>
    </source>
</evidence>
<dbReference type="Proteomes" id="UP000075455">
    <property type="component" value="Unassembled WGS sequence"/>
</dbReference>
<protein>
    <recommendedName>
        <fullName evidence="1">CdiI immunity protein domain-containing protein</fullName>
    </recommendedName>
</protein>
<dbReference type="PATRIC" id="fig|81408.3.peg.775"/>
<evidence type="ECO:0000259" key="1">
    <source>
        <dbReference type="Pfam" id="PF18593"/>
    </source>
</evidence>
<accession>A0A150LA40</accession>